<dbReference type="AlphaFoldDB" id="A0A1Y1Y3U1"/>
<proteinExistence type="predicted"/>
<dbReference type="Proteomes" id="UP000193498">
    <property type="component" value="Unassembled WGS sequence"/>
</dbReference>
<dbReference type="InParanoid" id="A0A1Y1Y3U1"/>
<feature type="signal peptide" evidence="1">
    <location>
        <begin position="1"/>
        <end position="16"/>
    </location>
</feature>
<accession>A0A1Y1Y3U1</accession>
<evidence type="ECO:0000313" key="2">
    <source>
        <dbReference type="EMBL" id="ORX92653.1"/>
    </source>
</evidence>
<protein>
    <submittedName>
        <fullName evidence="2">Uncharacterized protein</fullName>
    </submittedName>
</protein>
<organism evidence="2 3">
    <name type="scientific">Basidiobolus meristosporus CBS 931.73</name>
    <dbReference type="NCBI Taxonomy" id="1314790"/>
    <lineage>
        <taxon>Eukaryota</taxon>
        <taxon>Fungi</taxon>
        <taxon>Fungi incertae sedis</taxon>
        <taxon>Zoopagomycota</taxon>
        <taxon>Entomophthoromycotina</taxon>
        <taxon>Basidiobolomycetes</taxon>
        <taxon>Basidiobolales</taxon>
        <taxon>Basidiobolaceae</taxon>
        <taxon>Basidiobolus</taxon>
    </lineage>
</organism>
<evidence type="ECO:0000313" key="3">
    <source>
        <dbReference type="Proteomes" id="UP000193498"/>
    </source>
</evidence>
<feature type="chain" id="PRO_5012237428" evidence="1">
    <location>
        <begin position="17"/>
        <end position="97"/>
    </location>
</feature>
<comment type="caution">
    <text evidence="2">The sequence shown here is derived from an EMBL/GenBank/DDBJ whole genome shotgun (WGS) entry which is preliminary data.</text>
</comment>
<keyword evidence="3" id="KW-1185">Reference proteome</keyword>
<name>A0A1Y1Y3U1_9FUNG</name>
<dbReference type="EMBL" id="MCFE01000265">
    <property type="protein sequence ID" value="ORX92653.1"/>
    <property type="molecule type" value="Genomic_DNA"/>
</dbReference>
<reference evidence="2 3" key="1">
    <citation type="submission" date="2016-07" db="EMBL/GenBank/DDBJ databases">
        <title>Pervasive Adenine N6-methylation of Active Genes in Fungi.</title>
        <authorList>
            <consortium name="DOE Joint Genome Institute"/>
            <person name="Mondo S.J."/>
            <person name="Dannebaum R.O."/>
            <person name="Kuo R.C."/>
            <person name="Labutti K."/>
            <person name="Haridas S."/>
            <person name="Kuo A."/>
            <person name="Salamov A."/>
            <person name="Ahrendt S.R."/>
            <person name="Lipzen A."/>
            <person name="Sullivan W."/>
            <person name="Andreopoulos W.B."/>
            <person name="Clum A."/>
            <person name="Lindquist E."/>
            <person name="Daum C."/>
            <person name="Ramamoorthy G.K."/>
            <person name="Gryganskyi A."/>
            <person name="Culley D."/>
            <person name="Magnuson J.K."/>
            <person name="James T.Y."/>
            <person name="O'Malley M.A."/>
            <person name="Stajich J.E."/>
            <person name="Spatafora J.W."/>
            <person name="Visel A."/>
            <person name="Grigoriev I.V."/>
        </authorList>
    </citation>
    <scope>NUCLEOTIDE SEQUENCE [LARGE SCALE GENOMIC DNA]</scope>
    <source>
        <strain evidence="2 3">CBS 931.73</strain>
    </source>
</reference>
<evidence type="ECO:0000256" key="1">
    <source>
        <dbReference type="SAM" id="SignalP"/>
    </source>
</evidence>
<keyword evidence="1" id="KW-0732">Signal</keyword>
<sequence>MFRTLLIALLITGVLGGGQVYVLYEDDSNEILHGKFGKCHSIGRNLKFASVTTYGKGVNLFPNNNCINRDAIRLDDERSRKEFEKPAYIGSLQYFEV</sequence>
<gene>
    <name evidence="2" type="ORF">K493DRAFT_354216</name>
</gene>